<accession>A0A1G8G6W7</accession>
<keyword evidence="3" id="KW-0808">Transferase</keyword>
<organism evidence="3 4">
    <name type="scientific">Desulfosporosinus hippei DSM 8344</name>
    <dbReference type="NCBI Taxonomy" id="1121419"/>
    <lineage>
        <taxon>Bacteria</taxon>
        <taxon>Bacillati</taxon>
        <taxon>Bacillota</taxon>
        <taxon>Clostridia</taxon>
        <taxon>Eubacteriales</taxon>
        <taxon>Desulfitobacteriaceae</taxon>
        <taxon>Desulfosporosinus</taxon>
    </lineage>
</organism>
<dbReference type="RefSeq" id="WP_092334784.1">
    <property type="nucleotide sequence ID" value="NZ_FNCP01000021.1"/>
</dbReference>
<dbReference type="Pfam" id="PF00581">
    <property type="entry name" value="Rhodanese"/>
    <property type="match status" value="1"/>
</dbReference>
<evidence type="ECO:0000259" key="2">
    <source>
        <dbReference type="PROSITE" id="PS50206"/>
    </source>
</evidence>
<sequence length="172" mass="18483">MKRKSLGLMIVLILSIFAFTGCSPTASKVGTAPDGSEIAIEKATMKFMKDTQAGGYKLISTEDLNKWVNEKKALIIIDTMPADSFAKGHIPGAVNAELPKTTLADATNEQKAAFIKLLGEDKSKTIVVYCGYVACARSDVGAVLAKQQGFSEVYRLPGGITTWQEAKYDVAK</sequence>
<dbReference type="PROSITE" id="PS51257">
    <property type="entry name" value="PROKAR_LIPOPROTEIN"/>
    <property type="match status" value="1"/>
</dbReference>
<dbReference type="SUPFAM" id="SSF52821">
    <property type="entry name" value="Rhodanese/Cell cycle control phosphatase"/>
    <property type="match status" value="1"/>
</dbReference>
<feature type="chain" id="PRO_5038728268" evidence="1">
    <location>
        <begin position="21"/>
        <end position="172"/>
    </location>
</feature>
<evidence type="ECO:0000313" key="4">
    <source>
        <dbReference type="Proteomes" id="UP000198656"/>
    </source>
</evidence>
<dbReference type="PANTHER" id="PTHR43031:SF1">
    <property type="entry name" value="PYRIDINE NUCLEOTIDE-DISULPHIDE OXIDOREDUCTASE"/>
    <property type="match status" value="1"/>
</dbReference>
<proteinExistence type="predicted"/>
<dbReference type="SMART" id="SM00450">
    <property type="entry name" value="RHOD"/>
    <property type="match status" value="1"/>
</dbReference>
<dbReference type="InterPro" id="IPR001763">
    <property type="entry name" value="Rhodanese-like_dom"/>
</dbReference>
<feature type="domain" description="Rhodanese" evidence="2">
    <location>
        <begin position="70"/>
        <end position="172"/>
    </location>
</feature>
<dbReference type="OrthoDB" id="9800872at2"/>
<dbReference type="PANTHER" id="PTHR43031">
    <property type="entry name" value="FAD-DEPENDENT OXIDOREDUCTASE"/>
    <property type="match status" value="1"/>
</dbReference>
<protein>
    <submittedName>
        <fullName evidence="3">Rhodanese-related sulfurtransferase</fullName>
    </submittedName>
</protein>
<evidence type="ECO:0000256" key="1">
    <source>
        <dbReference type="SAM" id="SignalP"/>
    </source>
</evidence>
<dbReference type="InterPro" id="IPR050229">
    <property type="entry name" value="GlpE_sulfurtransferase"/>
</dbReference>
<reference evidence="4" key="1">
    <citation type="submission" date="2016-10" db="EMBL/GenBank/DDBJ databases">
        <authorList>
            <person name="Varghese N."/>
            <person name="Submissions S."/>
        </authorList>
    </citation>
    <scope>NUCLEOTIDE SEQUENCE [LARGE SCALE GENOMIC DNA]</scope>
    <source>
        <strain evidence="4">DSM 8344</strain>
    </source>
</reference>
<dbReference type="Proteomes" id="UP000198656">
    <property type="component" value="Unassembled WGS sequence"/>
</dbReference>
<evidence type="ECO:0000313" key="3">
    <source>
        <dbReference type="EMBL" id="SDH90030.1"/>
    </source>
</evidence>
<dbReference type="PROSITE" id="PS50206">
    <property type="entry name" value="RHODANESE_3"/>
    <property type="match status" value="1"/>
</dbReference>
<feature type="signal peptide" evidence="1">
    <location>
        <begin position="1"/>
        <end position="20"/>
    </location>
</feature>
<keyword evidence="4" id="KW-1185">Reference proteome</keyword>
<dbReference type="EMBL" id="FNCP01000021">
    <property type="protein sequence ID" value="SDH90030.1"/>
    <property type="molecule type" value="Genomic_DNA"/>
</dbReference>
<dbReference type="Gene3D" id="3.40.250.10">
    <property type="entry name" value="Rhodanese-like domain"/>
    <property type="match status" value="1"/>
</dbReference>
<keyword evidence="1" id="KW-0732">Signal</keyword>
<dbReference type="CDD" id="cd00158">
    <property type="entry name" value="RHOD"/>
    <property type="match status" value="1"/>
</dbReference>
<dbReference type="GO" id="GO:0016740">
    <property type="term" value="F:transferase activity"/>
    <property type="evidence" value="ECO:0007669"/>
    <property type="project" value="UniProtKB-KW"/>
</dbReference>
<gene>
    <name evidence="3" type="ORF">SAMN05443529_12179</name>
</gene>
<name>A0A1G8G6W7_9FIRM</name>
<dbReference type="AlphaFoldDB" id="A0A1G8G6W7"/>
<dbReference type="STRING" id="1121419.SAMN05443529_12179"/>
<dbReference type="InterPro" id="IPR036873">
    <property type="entry name" value="Rhodanese-like_dom_sf"/>
</dbReference>